<keyword evidence="4" id="KW-1133">Transmembrane helix</keyword>
<keyword evidence="3" id="KW-0443">Lipid metabolism</keyword>
<evidence type="ECO:0000259" key="5">
    <source>
        <dbReference type="PROSITE" id="PS51934"/>
    </source>
</evidence>
<dbReference type="AlphaFoldDB" id="A0A1Y6DCD9"/>
<evidence type="ECO:0000313" key="6">
    <source>
        <dbReference type="EMBL" id="SMF97235.1"/>
    </source>
</evidence>
<dbReference type="InterPro" id="IPR007053">
    <property type="entry name" value="LRAT_dom"/>
</dbReference>
<evidence type="ECO:0000256" key="2">
    <source>
        <dbReference type="ARBA" id="ARBA00022801"/>
    </source>
</evidence>
<keyword evidence="7" id="KW-1185">Reference proteome</keyword>
<keyword evidence="1 6" id="KW-0808">Transferase</keyword>
<keyword evidence="2" id="KW-0378">Hydrolase</keyword>
<dbReference type="PANTHER" id="PTHR13943:SF77">
    <property type="entry name" value="LRAT DOMAIN-CONTAINING PROTEIN"/>
    <property type="match status" value="1"/>
</dbReference>
<name>A0A1Y6DCD9_9GAMM</name>
<dbReference type="GO" id="GO:0070292">
    <property type="term" value="P:N-acylphosphatidylethanolamine metabolic process"/>
    <property type="evidence" value="ECO:0007669"/>
    <property type="project" value="TreeGrafter"/>
</dbReference>
<dbReference type="PROSITE" id="PS51934">
    <property type="entry name" value="LRAT"/>
    <property type="match status" value="1"/>
</dbReference>
<dbReference type="GO" id="GO:0016410">
    <property type="term" value="F:N-acyltransferase activity"/>
    <property type="evidence" value="ECO:0007669"/>
    <property type="project" value="TreeGrafter"/>
</dbReference>
<feature type="transmembrane region" description="Helical" evidence="4">
    <location>
        <begin position="207"/>
        <end position="232"/>
    </location>
</feature>
<proteinExistence type="predicted"/>
<dbReference type="PANTHER" id="PTHR13943">
    <property type="entry name" value="HRAS-LIKE SUPPRESSOR - RELATED"/>
    <property type="match status" value="1"/>
</dbReference>
<keyword evidence="4" id="KW-0472">Membrane</keyword>
<feature type="transmembrane region" description="Helical" evidence="4">
    <location>
        <begin position="252"/>
        <end position="275"/>
    </location>
</feature>
<dbReference type="GO" id="GO:0005737">
    <property type="term" value="C:cytoplasm"/>
    <property type="evidence" value="ECO:0007669"/>
    <property type="project" value="TreeGrafter"/>
</dbReference>
<keyword evidence="4" id="KW-0812">Transmembrane</keyword>
<evidence type="ECO:0000256" key="3">
    <source>
        <dbReference type="ARBA" id="ARBA00023098"/>
    </source>
</evidence>
<evidence type="ECO:0000313" key="7">
    <source>
        <dbReference type="Proteomes" id="UP000192923"/>
    </source>
</evidence>
<keyword evidence="6" id="KW-0012">Acyltransferase</keyword>
<feature type="domain" description="LRAT" evidence="5">
    <location>
        <begin position="10"/>
        <end position="110"/>
    </location>
</feature>
<reference evidence="6 7" key="1">
    <citation type="submission" date="2016-12" db="EMBL/GenBank/DDBJ databases">
        <authorList>
            <person name="Song W.-J."/>
            <person name="Kurnit D.M."/>
        </authorList>
    </citation>
    <scope>NUCLEOTIDE SEQUENCE [LARGE SCALE GENOMIC DNA]</scope>
    <source>
        <strain evidence="6 7">175</strain>
    </source>
</reference>
<evidence type="ECO:0000256" key="1">
    <source>
        <dbReference type="ARBA" id="ARBA00022679"/>
    </source>
</evidence>
<organism evidence="6 7">
    <name type="scientific">Methylomagnum ishizawai</name>
    <dbReference type="NCBI Taxonomy" id="1760988"/>
    <lineage>
        <taxon>Bacteria</taxon>
        <taxon>Pseudomonadati</taxon>
        <taxon>Pseudomonadota</taxon>
        <taxon>Gammaproteobacteria</taxon>
        <taxon>Methylococcales</taxon>
        <taxon>Methylococcaceae</taxon>
        <taxon>Methylomagnum</taxon>
    </lineage>
</organism>
<protein>
    <submittedName>
        <fullName evidence="6">Lecithin retinol acyltransferase</fullName>
    </submittedName>
</protein>
<dbReference type="OrthoDB" id="9812095at2"/>
<dbReference type="GO" id="GO:0004623">
    <property type="term" value="F:phospholipase A2 activity"/>
    <property type="evidence" value="ECO:0007669"/>
    <property type="project" value="TreeGrafter"/>
</dbReference>
<evidence type="ECO:0000256" key="4">
    <source>
        <dbReference type="SAM" id="Phobius"/>
    </source>
</evidence>
<dbReference type="Pfam" id="PF04970">
    <property type="entry name" value="LRAT"/>
    <property type="match status" value="1"/>
</dbReference>
<dbReference type="Proteomes" id="UP000192923">
    <property type="component" value="Unassembled WGS sequence"/>
</dbReference>
<accession>A0A1Y6DCD9</accession>
<dbReference type="GO" id="GO:0008970">
    <property type="term" value="F:phospholipase A1 activity"/>
    <property type="evidence" value="ECO:0007669"/>
    <property type="project" value="TreeGrafter"/>
</dbReference>
<dbReference type="EMBL" id="FXAM01000001">
    <property type="protein sequence ID" value="SMF97235.1"/>
    <property type="molecule type" value="Genomic_DNA"/>
</dbReference>
<sequence length="283" mass="27612">MPNLMPLGSHLVTPRTGYSHHGIYVGGGRVVHYSGLADGVTAGPVEEVSLAEFTCGKGYDFKRHAGAMYIGEAVVERARSRIGEECYAVFSNNCEHFCEWCINGDHQSDQIDNGTVATGLSGAALAGNIAKGVVAASGSAVGLSGAGIMSGLATAGGVVGGGAVAGIGVLGAGPGLAMASLVNNTVLKDNPALDQDERDSRAVGRKATYAGAAAGTVGSIAAVSAMGTTAGLSGAGIASGLAAIGGTVGGGMAAGVVVATAAPVAAAAAVGYGLYKAVKWFKK</sequence>
<dbReference type="InterPro" id="IPR051496">
    <property type="entry name" value="H-rev107_PLA/AT"/>
</dbReference>
<gene>
    <name evidence="6" type="ORF">SAMN02949497_4655</name>
</gene>
<dbReference type="Gene3D" id="3.90.1720.10">
    <property type="entry name" value="endopeptidase domain like (from Nostoc punctiforme)"/>
    <property type="match status" value="1"/>
</dbReference>
<dbReference type="STRING" id="1760988.SAMN02949497_4655"/>